<dbReference type="GO" id="GO:0006508">
    <property type="term" value="P:proteolysis"/>
    <property type="evidence" value="ECO:0007669"/>
    <property type="project" value="InterPro"/>
</dbReference>
<accession>A0A6G7KAG9</accession>
<name>A0A6G7KAG9_9LACT</name>
<feature type="compositionally biased region" description="Basic and acidic residues" evidence="1">
    <location>
        <begin position="60"/>
        <end position="69"/>
    </location>
</feature>
<dbReference type="Gene3D" id="3.30.1380.10">
    <property type="match status" value="1"/>
</dbReference>
<dbReference type="KEGG" id="jar:G7057_07300"/>
<dbReference type="CDD" id="cd14852">
    <property type="entry name" value="LD-carboxypeptidase"/>
    <property type="match status" value="1"/>
</dbReference>
<dbReference type="Pfam" id="PF02557">
    <property type="entry name" value="VanY"/>
    <property type="match status" value="1"/>
</dbReference>
<evidence type="ECO:0000256" key="1">
    <source>
        <dbReference type="SAM" id="MobiDB-lite"/>
    </source>
</evidence>
<dbReference type="InterPro" id="IPR058193">
    <property type="entry name" value="VanY/YodJ_core_dom"/>
</dbReference>
<dbReference type="PANTHER" id="PTHR34385:SF1">
    <property type="entry name" value="PEPTIDOGLYCAN L-ALANYL-D-GLUTAMATE ENDOPEPTIDASE CWLK"/>
    <property type="match status" value="1"/>
</dbReference>
<gene>
    <name evidence="3" type="ORF">G7057_07300</name>
</gene>
<dbReference type="InterPro" id="IPR009045">
    <property type="entry name" value="Zn_M74/Hedgehog-like"/>
</dbReference>
<protein>
    <submittedName>
        <fullName evidence="3">M15 family metallopeptidase</fullName>
    </submittedName>
</protein>
<evidence type="ECO:0000313" key="4">
    <source>
        <dbReference type="Proteomes" id="UP000501451"/>
    </source>
</evidence>
<sequence>MAGKHRRKNRKRNRNRNYIFTILIVLLLGITVLHSCQNKTTPNQETVINNSQQSEVVEEETSHESIDSTLTEKEQLEQQLVPTPDANVDDWNLMLVNRENQLSDNPVFDQYITYEGKPIDARIADAYEQMVADGRAAGMEFILISGYRSIESQQSNYDSVYQTYINQGYSSEEAISRTEAYIALPHASEHSTGLAVDITEPTLASTGDGLVEAFEETAEGQWLAENAAHYGFILRYPKGKEAITFIAYEPWHFRYVGVENALYIKENELTLEEYIEILKENDAIQQQISELE</sequence>
<feature type="region of interest" description="Disordered" evidence="1">
    <location>
        <begin position="42"/>
        <end position="69"/>
    </location>
</feature>
<dbReference type="EMBL" id="CP049740">
    <property type="protein sequence ID" value="QII82258.1"/>
    <property type="molecule type" value="Genomic_DNA"/>
</dbReference>
<dbReference type="Proteomes" id="UP000501451">
    <property type="component" value="Chromosome"/>
</dbReference>
<dbReference type="RefSeq" id="WP_166162403.1">
    <property type="nucleotide sequence ID" value="NZ_CP049740.1"/>
</dbReference>
<evidence type="ECO:0000259" key="2">
    <source>
        <dbReference type="Pfam" id="PF02557"/>
    </source>
</evidence>
<organism evidence="3 4">
    <name type="scientific">Jeotgalibaca arthritidis</name>
    <dbReference type="NCBI Taxonomy" id="1868794"/>
    <lineage>
        <taxon>Bacteria</taxon>
        <taxon>Bacillati</taxon>
        <taxon>Bacillota</taxon>
        <taxon>Bacilli</taxon>
        <taxon>Lactobacillales</taxon>
        <taxon>Carnobacteriaceae</taxon>
        <taxon>Jeotgalibaca</taxon>
    </lineage>
</organism>
<dbReference type="SUPFAM" id="SSF55166">
    <property type="entry name" value="Hedgehog/DD-peptidase"/>
    <property type="match status" value="1"/>
</dbReference>
<dbReference type="InterPro" id="IPR052179">
    <property type="entry name" value="DD-CPase-like"/>
</dbReference>
<reference evidence="3 4" key="1">
    <citation type="journal article" date="2017" name="Int. J. Syst. Evol. Microbiol.">
        <title>Jeotgalibaca porci sp. nov. and Jeotgalibaca arthritidis sp. nov., isolated from pigs, and emended description of the genus Jeotgalibaca.</title>
        <authorList>
            <person name="Zamora L."/>
            <person name="Perez-Sancho M."/>
            <person name="Dominguez L."/>
            <person name="Fernandez-Garayzabal J.F."/>
            <person name="Vela A.I."/>
        </authorList>
    </citation>
    <scope>NUCLEOTIDE SEQUENCE [LARGE SCALE GENOMIC DNA]</scope>
    <source>
        <strain evidence="3 4">CECT 9157</strain>
    </source>
</reference>
<evidence type="ECO:0000313" key="3">
    <source>
        <dbReference type="EMBL" id="QII82258.1"/>
    </source>
</evidence>
<feature type="domain" description="D-alanyl-D-alanine carboxypeptidase-like core" evidence="2">
    <location>
        <begin position="119"/>
        <end position="257"/>
    </location>
</feature>
<proteinExistence type="predicted"/>
<dbReference type="PANTHER" id="PTHR34385">
    <property type="entry name" value="D-ALANYL-D-ALANINE CARBOXYPEPTIDASE"/>
    <property type="match status" value="1"/>
</dbReference>
<dbReference type="AlphaFoldDB" id="A0A6G7KAG9"/>
<dbReference type="GO" id="GO:0008233">
    <property type="term" value="F:peptidase activity"/>
    <property type="evidence" value="ECO:0007669"/>
    <property type="project" value="InterPro"/>
</dbReference>
<dbReference type="InterPro" id="IPR003709">
    <property type="entry name" value="VanY-like_core_dom"/>
</dbReference>
<keyword evidence="4" id="KW-1185">Reference proteome</keyword>